<dbReference type="AlphaFoldDB" id="A0A645IHT8"/>
<dbReference type="EMBL" id="VSSQ01115422">
    <property type="protein sequence ID" value="MPN50868.1"/>
    <property type="molecule type" value="Genomic_DNA"/>
</dbReference>
<reference evidence="1" key="1">
    <citation type="submission" date="2019-08" db="EMBL/GenBank/DDBJ databases">
        <authorList>
            <person name="Kucharzyk K."/>
            <person name="Murdoch R.W."/>
            <person name="Higgins S."/>
            <person name="Loffler F."/>
        </authorList>
    </citation>
    <scope>NUCLEOTIDE SEQUENCE</scope>
</reference>
<sequence length="72" mass="8199">MTQIIRQSVCGYLEMRCACRPQIIPHACHNDSGRTCAGVILIGYRVINVPDQSRTEIVLDYDRRLCRGTFVD</sequence>
<organism evidence="1">
    <name type="scientific">bioreactor metagenome</name>
    <dbReference type="NCBI Taxonomy" id="1076179"/>
    <lineage>
        <taxon>unclassified sequences</taxon>
        <taxon>metagenomes</taxon>
        <taxon>ecological metagenomes</taxon>
    </lineage>
</organism>
<accession>A0A645IHT8</accession>
<proteinExistence type="predicted"/>
<comment type="caution">
    <text evidence="1">The sequence shown here is derived from an EMBL/GenBank/DDBJ whole genome shotgun (WGS) entry which is preliminary data.</text>
</comment>
<name>A0A645IHT8_9ZZZZ</name>
<protein>
    <submittedName>
        <fullName evidence="1">Uncharacterized protein</fullName>
    </submittedName>
</protein>
<evidence type="ECO:0000313" key="1">
    <source>
        <dbReference type="EMBL" id="MPN50868.1"/>
    </source>
</evidence>
<gene>
    <name evidence="1" type="ORF">SDC9_198508</name>
</gene>